<keyword evidence="1" id="KW-1133">Transmembrane helix</keyword>
<evidence type="ECO:0008006" key="4">
    <source>
        <dbReference type="Google" id="ProtNLM"/>
    </source>
</evidence>
<keyword evidence="1" id="KW-0472">Membrane</keyword>
<organism evidence="2 3">
    <name type="scientific">Spiroplasma sabaudiense Ar-1343</name>
    <dbReference type="NCBI Taxonomy" id="1276257"/>
    <lineage>
        <taxon>Bacteria</taxon>
        <taxon>Bacillati</taxon>
        <taxon>Mycoplasmatota</taxon>
        <taxon>Mollicutes</taxon>
        <taxon>Entomoplasmatales</taxon>
        <taxon>Spiroplasmataceae</taxon>
        <taxon>Spiroplasma</taxon>
    </lineage>
</organism>
<gene>
    <name evidence="2" type="ORF">SSABA_v1c01670</name>
</gene>
<evidence type="ECO:0000256" key="1">
    <source>
        <dbReference type="SAM" id="Phobius"/>
    </source>
</evidence>
<dbReference type="AlphaFoldDB" id="W6AIP7"/>
<dbReference type="PATRIC" id="fig|1276257.3.peg.171"/>
<feature type="transmembrane region" description="Helical" evidence="1">
    <location>
        <begin position="38"/>
        <end position="61"/>
    </location>
</feature>
<sequence>MEIYAIFGAIFFIFPFLFWMVIRFLEKMQQQFKFWHKPAIISCFAICFAAFIILITLGIVLT</sequence>
<protein>
    <recommendedName>
        <fullName evidence="4">Transmembrane protein</fullName>
    </recommendedName>
</protein>
<evidence type="ECO:0000313" key="2">
    <source>
        <dbReference type="EMBL" id="AHI53579.1"/>
    </source>
</evidence>
<dbReference type="STRING" id="1276257.SSABA_v1c01670"/>
<evidence type="ECO:0000313" key="3">
    <source>
        <dbReference type="Proteomes" id="UP000019265"/>
    </source>
</evidence>
<keyword evidence="1" id="KW-0812">Transmembrane</keyword>
<dbReference type="Proteomes" id="UP000019265">
    <property type="component" value="Chromosome"/>
</dbReference>
<accession>W6AIP7</accession>
<dbReference type="EMBL" id="CP006934">
    <property type="protein sequence ID" value="AHI53579.1"/>
    <property type="molecule type" value="Genomic_DNA"/>
</dbReference>
<name>W6AIP7_9MOLU</name>
<dbReference type="KEGG" id="ssab:SSABA_v1c01670"/>
<dbReference type="HOGENOM" id="CLU_2901977_0_0_14"/>
<dbReference type="RefSeq" id="WP_025250717.1">
    <property type="nucleotide sequence ID" value="NZ_CP006934.1"/>
</dbReference>
<reference evidence="2 3" key="1">
    <citation type="journal article" date="2014" name="Genome Biol. Evol.">
        <title>Molecular evolution of the substrate utilization strategies and putative virulence factors in mosquito-associated Spiroplasma species.</title>
        <authorList>
            <person name="Chang T.H."/>
            <person name="Lo W.S."/>
            <person name="Ku C."/>
            <person name="Chen L.L."/>
            <person name="Kuo C.H."/>
        </authorList>
    </citation>
    <scope>NUCLEOTIDE SEQUENCE [LARGE SCALE GENOMIC DNA]</scope>
    <source>
        <strain evidence="2">Ar-1343</strain>
    </source>
</reference>
<feature type="transmembrane region" description="Helical" evidence="1">
    <location>
        <begin position="6"/>
        <end position="26"/>
    </location>
</feature>
<keyword evidence="3" id="KW-1185">Reference proteome</keyword>
<proteinExistence type="predicted"/>